<dbReference type="OrthoDB" id="5985073at2759"/>
<dbReference type="Pfam" id="PF00187">
    <property type="entry name" value="Chitin_bind_1"/>
    <property type="match status" value="1"/>
</dbReference>
<feature type="non-terminal residue" evidence="4">
    <location>
        <position position="53"/>
    </location>
</feature>
<keyword evidence="2" id="KW-1015">Disulfide bond</keyword>
<gene>
    <name evidence="4" type="ORF">CC86DRAFT_254987</name>
</gene>
<keyword evidence="5" id="KW-1185">Reference proteome</keyword>
<feature type="disulfide bond" evidence="2">
    <location>
        <begin position="26"/>
        <end position="40"/>
    </location>
</feature>
<proteinExistence type="predicted"/>
<dbReference type="SUPFAM" id="SSF57016">
    <property type="entry name" value="Plant lectins/antimicrobial peptides"/>
    <property type="match status" value="1"/>
</dbReference>
<dbReference type="EMBL" id="MU006228">
    <property type="protein sequence ID" value="KAF2825515.1"/>
    <property type="molecule type" value="Genomic_DNA"/>
</dbReference>
<accession>A0A6A6ZYW6</accession>
<evidence type="ECO:0000313" key="5">
    <source>
        <dbReference type="Proteomes" id="UP000799424"/>
    </source>
</evidence>
<feature type="domain" description="Chitin-binding type-1" evidence="3">
    <location>
        <begin position="6"/>
        <end position="53"/>
    </location>
</feature>
<dbReference type="PROSITE" id="PS50941">
    <property type="entry name" value="CHIT_BIND_I_2"/>
    <property type="match status" value="1"/>
</dbReference>
<evidence type="ECO:0000256" key="1">
    <source>
        <dbReference type="ARBA" id="ARBA00022669"/>
    </source>
</evidence>
<dbReference type="Proteomes" id="UP000799424">
    <property type="component" value="Unassembled WGS sequence"/>
</dbReference>
<sequence>QPVTKDARCGKDFGGTTCMGSKWGNCCSKWSYCGSTEDYCGPDTCQKGYGLCN</sequence>
<organism evidence="4 5">
    <name type="scientific">Ophiobolus disseminans</name>
    <dbReference type="NCBI Taxonomy" id="1469910"/>
    <lineage>
        <taxon>Eukaryota</taxon>
        <taxon>Fungi</taxon>
        <taxon>Dikarya</taxon>
        <taxon>Ascomycota</taxon>
        <taxon>Pezizomycotina</taxon>
        <taxon>Dothideomycetes</taxon>
        <taxon>Pleosporomycetidae</taxon>
        <taxon>Pleosporales</taxon>
        <taxon>Pleosporineae</taxon>
        <taxon>Phaeosphaeriaceae</taxon>
        <taxon>Ophiobolus</taxon>
    </lineage>
</organism>
<evidence type="ECO:0000313" key="4">
    <source>
        <dbReference type="EMBL" id="KAF2825515.1"/>
    </source>
</evidence>
<keyword evidence="1 2" id="KW-0147">Chitin-binding</keyword>
<dbReference type="Gene3D" id="3.30.60.10">
    <property type="entry name" value="Endochitinase-like"/>
    <property type="match status" value="1"/>
</dbReference>
<reference evidence="4" key="1">
    <citation type="journal article" date="2020" name="Stud. Mycol.">
        <title>101 Dothideomycetes genomes: a test case for predicting lifestyles and emergence of pathogens.</title>
        <authorList>
            <person name="Haridas S."/>
            <person name="Albert R."/>
            <person name="Binder M."/>
            <person name="Bloem J."/>
            <person name="Labutti K."/>
            <person name="Salamov A."/>
            <person name="Andreopoulos B."/>
            <person name="Baker S."/>
            <person name="Barry K."/>
            <person name="Bills G."/>
            <person name="Bluhm B."/>
            <person name="Cannon C."/>
            <person name="Castanera R."/>
            <person name="Culley D."/>
            <person name="Daum C."/>
            <person name="Ezra D."/>
            <person name="Gonzalez J."/>
            <person name="Henrissat B."/>
            <person name="Kuo A."/>
            <person name="Liang C."/>
            <person name="Lipzen A."/>
            <person name="Lutzoni F."/>
            <person name="Magnuson J."/>
            <person name="Mondo S."/>
            <person name="Nolan M."/>
            <person name="Ohm R."/>
            <person name="Pangilinan J."/>
            <person name="Park H.-J."/>
            <person name="Ramirez L."/>
            <person name="Alfaro M."/>
            <person name="Sun H."/>
            <person name="Tritt A."/>
            <person name="Yoshinaga Y."/>
            <person name="Zwiers L.-H."/>
            <person name="Turgeon B."/>
            <person name="Goodwin S."/>
            <person name="Spatafora J."/>
            <person name="Crous P."/>
            <person name="Grigoriev I."/>
        </authorList>
    </citation>
    <scope>NUCLEOTIDE SEQUENCE</scope>
    <source>
        <strain evidence="4">CBS 113818</strain>
    </source>
</reference>
<name>A0A6A6ZYW6_9PLEO</name>
<protein>
    <recommendedName>
        <fullName evidence="3">Chitin-binding type-1 domain-containing protein</fullName>
    </recommendedName>
</protein>
<evidence type="ECO:0000259" key="3">
    <source>
        <dbReference type="PROSITE" id="PS50941"/>
    </source>
</evidence>
<comment type="caution">
    <text evidence="2">Lacks conserved residue(s) required for the propagation of feature annotation.</text>
</comment>
<dbReference type="GO" id="GO:0008061">
    <property type="term" value="F:chitin binding"/>
    <property type="evidence" value="ECO:0007669"/>
    <property type="project" value="UniProtKB-UniRule"/>
</dbReference>
<dbReference type="InterPro" id="IPR001002">
    <property type="entry name" value="Chitin-bd_1"/>
</dbReference>
<evidence type="ECO:0000256" key="2">
    <source>
        <dbReference type="PROSITE-ProRule" id="PRU00261"/>
    </source>
</evidence>
<feature type="non-terminal residue" evidence="4">
    <location>
        <position position="1"/>
    </location>
</feature>
<dbReference type="SMART" id="SM00270">
    <property type="entry name" value="ChtBD1"/>
    <property type="match status" value="1"/>
</dbReference>
<dbReference type="AlphaFoldDB" id="A0A6A6ZYW6"/>
<dbReference type="InterPro" id="IPR036861">
    <property type="entry name" value="Endochitinase-like_sf"/>
</dbReference>